<evidence type="ECO:0000256" key="4">
    <source>
        <dbReference type="ARBA" id="ARBA00022692"/>
    </source>
</evidence>
<evidence type="ECO:0008006" key="9">
    <source>
        <dbReference type="Google" id="ProtNLM"/>
    </source>
</evidence>
<comment type="caution">
    <text evidence="8">The sequence shown here is derived from an EMBL/GenBank/DDBJ whole genome shotgun (WGS) entry which is preliminary data.</text>
</comment>
<evidence type="ECO:0000256" key="7">
    <source>
        <dbReference type="SAM" id="Phobius"/>
    </source>
</evidence>
<evidence type="ECO:0000313" key="8">
    <source>
        <dbReference type="EMBL" id="MPN07252.1"/>
    </source>
</evidence>
<dbReference type="EMBL" id="VSSQ01053209">
    <property type="protein sequence ID" value="MPN07252.1"/>
    <property type="molecule type" value="Genomic_DNA"/>
</dbReference>
<keyword evidence="6 7" id="KW-0472">Membrane</keyword>
<feature type="transmembrane region" description="Helical" evidence="7">
    <location>
        <begin position="46"/>
        <end position="64"/>
    </location>
</feature>
<name>A0A645F169_9ZZZZ</name>
<reference evidence="8" key="1">
    <citation type="submission" date="2019-08" db="EMBL/GenBank/DDBJ databases">
        <authorList>
            <person name="Kucharzyk K."/>
            <person name="Murdoch R.W."/>
            <person name="Higgins S."/>
            <person name="Loffler F."/>
        </authorList>
    </citation>
    <scope>NUCLEOTIDE SEQUENCE</scope>
</reference>
<evidence type="ECO:0000256" key="5">
    <source>
        <dbReference type="ARBA" id="ARBA00022989"/>
    </source>
</evidence>
<keyword evidence="5 7" id="KW-1133">Transmembrane helix</keyword>
<keyword evidence="2" id="KW-0813">Transport</keyword>
<sequence length="74" mass="8477">MAIILSIIWTFNSFNVIWLMTRGGSGTHTMNTLAYEFSFVNMRYDLGAAMSVTILLFLAIFLYLHSRVTHKKEA</sequence>
<dbReference type="SUPFAM" id="SSF161098">
    <property type="entry name" value="MetI-like"/>
    <property type="match status" value="1"/>
</dbReference>
<keyword evidence="4 7" id="KW-0812">Transmembrane</keyword>
<organism evidence="8">
    <name type="scientific">bioreactor metagenome</name>
    <dbReference type="NCBI Taxonomy" id="1076179"/>
    <lineage>
        <taxon>unclassified sequences</taxon>
        <taxon>metagenomes</taxon>
        <taxon>ecological metagenomes</taxon>
    </lineage>
</organism>
<dbReference type="Gene3D" id="1.10.3720.10">
    <property type="entry name" value="MetI-like"/>
    <property type="match status" value="1"/>
</dbReference>
<comment type="subcellular location">
    <subcellularLocation>
        <location evidence="1">Cell membrane</location>
        <topology evidence="1">Multi-pass membrane protein</topology>
    </subcellularLocation>
</comment>
<accession>A0A645F169</accession>
<evidence type="ECO:0000256" key="1">
    <source>
        <dbReference type="ARBA" id="ARBA00004651"/>
    </source>
</evidence>
<gene>
    <name evidence="8" type="ORF">SDC9_154518</name>
</gene>
<dbReference type="AlphaFoldDB" id="A0A645F169"/>
<evidence type="ECO:0000256" key="2">
    <source>
        <dbReference type="ARBA" id="ARBA00022448"/>
    </source>
</evidence>
<proteinExistence type="predicted"/>
<protein>
    <recommendedName>
        <fullName evidence="9">Lactose transport system permease protein LacF</fullName>
    </recommendedName>
</protein>
<evidence type="ECO:0000256" key="6">
    <source>
        <dbReference type="ARBA" id="ARBA00023136"/>
    </source>
</evidence>
<dbReference type="GO" id="GO:0005886">
    <property type="term" value="C:plasma membrane"/>
    <property type="evidence" value="ECO:0007669"/>
    <property type="project" value="UniProtKB-SubCell"/>
</dbReference>
<evidence type="ECO:0000256" key="3">
    <source>
        <dbReference type="ARBA" id="ARBA00022475"/>
    </source>
</evidence>
<dbReference type="PANTHER" id="PTHR43005">
    <property type="entry name" value="BLR7065 PROTEIN"/>
    <property type="match status" value="1"/>
</dbReference>
<keyword evidence="3" id="KW-1003">Cell membrane</keyword>
<dbReference type="PANTHER" id="PTHR43005:SF1">
    <property type="entry name" value="SPERMIDINE_PUTRESCINE TRANSPORT SYSTEM PERMEASE PROTEIN"/>
    <property type="match status" value="1"/>
</dbReference>
<dbReference type="InterPro" id="IPR035906">
    <property type="entry name" value="MetI-like_sf"/>
</dbReference>